<dbReference type="Proteomes" id="UP000764110">
    <property type="component" value="Unassembled WGS sequence"/>
</dbReference>
<reference evidence="2 3" key="1">
    <citation type="submission" date="2020-07" db="EMBL/GenBank/DDBJ databases">
        <title>Metarhizium humberi genome.</title>
        <authorList>
            <person name="Lysoe E."/>
        </authorList>
    </citation>
    <scope>NUCLEOTIDE SEQUENCE [LARGE SCALE GENOMIC DNA]</scope>
    <source>
        <strain evidence="2 3">ESALQ1638</strain>
    </source>
</reference>
<proteinExistence type="predicted"/>
<name>A0A9P8S9Y8_9HYPO</name>
<evidence type="ECO:0000313" key="3">
    <source>
        <dbReference type="Proteomes" id="UP000764110"/>
    </source>
</evidence>
<evidence type="ECO:0000256" key="1">
    <source>
        <dbReference type="SAM" id="MobiDB-lite"/>
    </source>
</evidence>
<comment type="caution">
    <text evidence="2">The sequence shown here is derived from an EMBL/GenBank/DDBJ whole genome shotgun (WGS) entry which is preliminary data.</text>
</comment>
<sequence length="150" mass="16310">MHCAAPTLPRTTSTSLSMVLPNVLEIIRFNNDILHRIPKSSRRLPLPQTNFDPCAPRSYTRPNANTLANGFFSPIMQSHACPAVMYSALAPTAANDQTSADALPNRLPQRSEHGRVGLIARVHGHDERPPGRQDVEGGRGEGFRVPGDPA</sequence>
<gene>
    <name evidence="2" type="ORF">MHUMG1_02901</name>
</gene>
<protein>
    <submittedName>
        <fullName evidence="2">Uncharacterized protein</fullName>
    </submittedName>
</protein>
<feature type="compositionally biased region" description="Basic and acidic residues" evidence="1">
    <location>
        <begin position="123"/>
        <end position="142"/>
    </location>
</feature>
<feature type="region of interest" description="Disordered" evidence="1">
    <location>
        <begin position="122"/>
        <end position="150"/>
    </location>
</feature>
<dbReference type="EMBL" id="JACEFI010000004">
    <property type="protein sequence ID" value="KAH0598789.1"/>
    <property type="molecule type" value="Genomic_DNA"/>
</dbReference>
<organism evidence="2 3">
    <name type="scientific">Metarhizium humberi</name>
    <dbReference type="NCBI Taxonomy" id="2596975"/>
    <lineage>
        <taxon>Eukaryota</taxon>
        <taxon>Fungi</taxon>
        <taxon>Dikarya</taxon>
        <taxon>Ascomycota</taxon>
        <taxon>Pezizomycotina</taxon>
        <taxon>Sordariomycetes</taxon>
        <taxon>Hypocreomycetidae</taxon>
        <taxon>Hypocreales</taxon>
        <taxon>Clavicipitaceae</taxon>
        <taxon>Metarhizium</taxon>
    </lineage>
</organism>
<dbReference type="AlphaFoldDB" id="A0A9P8S9Y8"/>
<keyword evidence="3" id="KW-1185">Reference proteome</keyword>
<accession>A0A9P8S9Y8</accession>
<evidence type="ECO:0000313" key="2">
    <source>
        <dbReference type="EMBL" id="KAH0598789.1"/>
    </source>
</evidence>